<proteinExistence type="predicted"/>
<dbReference type="Gene3D" id="3.30.70.1820">
    <property type="entry name" value="L1 transposable element, RRM domain"/>
    <property type="match status" value="1"/>
</dbReference>
<dbReference type="EMBL" id="AYCK01026437">
    <property type="status" value="NOT_ANNOTATED_CDS"/>
    <property type="molecule type" value="Genomic_DNA"/>
</dbReference>
<protein>
    <submittedName>
        <fullName evidence="2">Uncharacterized protein</fullName>
    </submittedName>
</protein>
<evidence type="ECO:0000256" key="1">
    <source>
        <dbReference type="SAM" id="MobiDB-lite"/>
    </source>
</evidence>
<dbReference type="Ensembl" id="ENSPFOT00000020790.1">
    <property type="protein sequence ID" value="ENSPFOP00000020764.1"/>
    <property type="gene ID" value="ENSPFOG00000020640.1"/>
</dbReference>
<feature type="compositionally biased region" description="Basic and acidic residues" evidence="1">
    <location>
        <begin position="12"/>
        <end position="23"/>
    </location>
</feature>
<dbReference type="eggNOG" id="ENOG502SN7H">
    <property type="taxonomic scope" value="Eukaryota"/>
</dbReference>
<evidence type="ECO:0000313" key="2">
    <source>
        <dbReference type="Ensembl" id="ENSPFOP00000020764.1"/>
    </source>
</evidence>
<evidence type="ECO:0000313" key="3">
    <source>
        <dbReference type="Proteomes" id="UP000028760"/>
    </source>
</evidence>
<dbReference type="GeneTree" id="ENSGT00980000199274"/>
<name>A0A087YRW1_POEFO</name>
<dbReference type="Proteomes" id="UP000028760">
    <property type="component" value="Unassembled WGS sequence"/>
</dbReference>
<dbReference type="AlphaFoldDB" id="A0A087YRW1"/>
<reference evidence="2" key="3">
    <citation type="submission" date="2025-09" db="UniProtKB">
        <authorList>
            <consortium name="Ensembl"/>
        </authorList>
    </citation>
    <scope>IDENTIFICATION</scope>
</reference>
<accession>A0A087YRW1</accession>
<reference evidence="2" key="2">
    <citation type="submission" date="2025-08" db="UniProtKB">
        <authorList>
            <consortium name="Ensembl"/>
        </authorList>
    </citation>
    <scope>IDENTIFICATION</scope>
</reference>
<reference evidence="3" key="1">
    <citation type="submission" date="2013-10" db="EMBL/GenBank/DDBJ databases">
        <authorList>
            <person name="Schartl M."/>
            <person name="Warren W."/>
        </authorList>
    </citation>
    <scope>NUCLEOTIDE SEQUENCE [LARGE SCALE GENOMIC DNA]</scope>
    <source>
        <strain evidence="3">female</strain>
    </source>
</reference>
<dbReference type="InterPro" id="IPR004244">
    <property type="entry name" value="Transposase_22"/>
</dbReference>
<sequence>MPTRNTSGKQQNDQKESKEKKDSQQASAAASERRKANEANDMITEVLRELKELRKENQNGFAETKVALTRLETSERDLKEHMDTLEQRLEEAENWTGTTEEVSQRNERVLRNMLRREALLTNQCDDLQNRMRRNNLRIYQVPEGSEKQDMVGFVKDIIRNTLLLQEDLSIERAHQALGSRPADT</sequence>
<dbReference type="OMA" id="NEANDMI"/>
<feature type="region of interest" description="Disordered" evidence="1">
    <location>
        <begin position="1"/>
        <end position="40"/>
    </location>
</feature>
<dbReference type="PANTHER" id="PTHR11505">
    <property type="entry name" value="L1 TRANSPOSABLE ELEMENT-RELATED"/>
    <property type="match status" value="1"/>
</dbReference>
<keyword evidence="3" id="KW-1185">Reference proteome</keyword>
<organism evidence="2 3">
    <name type="scientific">Poecilia formosa</name>
    <name type="common">Amazon molly</name>
    <name type="synonym">Limia formosa</name>
    <dbReference type="NCBI Taxonomy" id="48698"/>
    <lineage>
        <taxon>Eukaryota</taxon>
        <taxon>Metazoa</taxon>
        <taxon>Chordata</taxon>
        <taxon>Craniata</taxon>
        <taxon>Vertebrata</taxon>
        <taxon>Euteleostomi</taxon>
        <taxon>Actinopterygii</taxon>
        <taxon>Neopterygii</taxon>
        <taxon>Teleostei</taxon>
        <taxon>Neoteleostei</taxon>
        <taxon>Acanthomorphata</taxon>
        <taxon>Ovalentaria</taxon>
        <taxon>Atherinomorphae</taxon>
        <taxon>Cyprinodontiformes</taxon>
        <taxon>Poeciliidae</taxon>
        <taxon>Poeciliinae</taxon>
        <taxon>Poecilia</taxon>
    </lineage>
</organism>